<protein>
    <recommendedName>
        <fullName evidence="2">Methyltransferase domain-containing protein</fullName>
    </recommendedName>
</protein>
<accession>A0A0F9SPY8</accession>
<sequence length="230" mass="25750">MDEGGYESKLSEECGAKLSSLKQALGHCGGVHGDNMYLIARLTSLPEVSNVLEFGSGLSSLVFGKIKERTGKNMVSLEDHPHWVDVANNALSSLGMEHRVTGTRCDPSLCPDFEEDFQVVFVDGNIFHNFNHDEYPGDQVCKPDSVPHKYVGRFGACFYYEENLRNAVLIFDDAESLVQDVKKHVVEIGRDPAEIIVFNPTGRSNRHQHISLPEQNKEIYRQLIEEVANL</sequence>
<organism evidence="1">
    <name type="scientific">marine sediment metagenome</name>
    <dbReference type="NCBI Taxonomy" id="412755"/>
    <lineage>
        <taxon>unclassified sequences</taxon>
        <taxon>metagenomes</taxon>
        <taxon>ecological metagenomes</taxon>
    </lineage>
</organism>
<dbReference type="AlphaFoldDB" id="A0A0F9SPY8"/>
<proteinExistence type="predicted"/>
<evidence type="ECO:0000313" key="1">
    <source>
        <dbReference type="EMBL" id="KKN39031.1"/>
    </source>
</evidence>
<name>A0A0F9SPY8_9ZZZZ</name>
<dbReference type="EMBL" id="LAZR01001787">
    <property type="protein sequence ID" value="KKN39031.1"/>
    <property type="molecule type" value="Genomic_DNA"/>
</dbReference>
<dbReference type="Gene3D" id="3.40.50.150">
    <property type="entry name" value="Vaccinia Virus protein VP39"/>
    <property type="match status" value="1"/>
</dbReference>
<gene>
    <name evidence="1" type="ORF">LCGC14_0747550</name>
</gene>
<dbReference type="SUPFAM" id="SSF53335">
    <property type="entry name" value="S-adenosyl-L-methionine-dependent methyltransferases"/>
    <property type="match status" value="1"/>
</dbReference>
<reference evidence="1" key="1">
    <citation type="journal article" date="2015" name="Nature">
        <title>Complex archaea that bridge the gap between prokaryotes and eukaryotes.</title>
        <authorList>
            <person name="Spang A."/>
            <person name="Saw J.H."/>
            <person name="Jorgensen S.L."/>
            <person name="Zaremba-Niedzwiedzka K."/>
            <person name="Martijn J."/>
            <person name="Lind A.E."/>
            <person name="van Eijk R."/>
            <person name="Schleper C."/>
            <person name="Guy L."/>
            <person name="Ettema T.J."/>
        </authorList>
    </citation>
    <scope>NUCLEOTIDE SEQUENCE</scope>
</reference>
<comment type="caution">
    <text evidence="1">The sequence shown here is derived from an EMBL/GenBank/DDBJ whole genome shotgun (WGS) entry which is preliminary data.</text>
</comment>
<dbReference type="InterPro" id="IPR029063">
    <property type="entry name" value="SAM-dependent_MTases_sf"/>
</dbReference>
<evidence type="ECO:0008006" key="2">
    <source>
        <dbReference type="Google" id="ProtNLM"/>
    </source>
</evidence>